<dbReference type="GO" id="GO:0046933">
    <property type="term" value="F:proton-transporting ATP synthase activity, rotational mechanism"/>
    <property type="evidence" value="ECO:0007669"/>
    <property type="project" value="UniProtKB-UniRule"/>
</dbReference>
<dbReference type="Pfam" id="PF00006">
    <property type="entry name" value="ATP-synt_ab"/>
    <property type="match status" value="1"/>
</dbReference>
<dbReference type="InterPro" id="IPR000793">
    <property type="entry name" value="ATP_synth_asu_C"/>
</dbReference>
<dbReference type="PANTHER" id="PTHR48082">
    <property type="entry name" value="ATP SYNTHASE SUBUNIT ALPHA, MITOCHONDRIAL"/>
    <property type="match status" value="1"/>
</dbReference>
<organism evidence="17 18">
    <name type="scientific">Anaerotignum lactatifermentans DSM 14214</name>
    <dbReference type="NCBI Taxonomy" id="1121323"/>
    <lineage>
        <taxon>Bacteria</taxon>
        <taxon>Bacillati</taxon>
        <taxon>Bacillota</taxon>
        <taxon>Clostridia</taxon>
        <taxon>Lachnospirales</taxon>
        <taxon>Anaerotignaceae</taxon>
        <taxon>Anaerotignum</taxon>
    </lineage>
</organism>
<evidence type="ECO:0000256" key="8">
    <source>
        <dbReference type="ARBA" id="ARBA00022967"/>
    </source>
</evidence>
<accession>A0A1M6NG42</accession>
<evidence type="ECO:0000259" key="15">
    <source>
        <dbReference type="Pfam" id="PF00306"/>
    </source>
</evidence>
<dbReference type="CDD" id="cd18113">
    <property type="entry name" value="ATP-synt_F1_alpha_C"/>
    <property type="match status" value="1"/>
</dbReference>
<feature type="binding site" evidence="13">
    <location>
        <begin position="256"/>
        <end position="263"/>
    </location>
    <ligand>
        <name>ATP</name>
        <dbReference type="ChEBI" id="CHEBI:30616"/>
    </ligand>
</feature>
<dbReference type="InterPro" id="IPR038376">
    <property type="entry name" value="ATP_synth_asu_C_sf"/>
</dbReference>
<evidence type="ECO:0000313" key="17">
    <source>
        <dbReference type="EMBL" id="SHJ94612.1"/>
    </source>
</evidence>
<evidence type="ECO:0000256" key="11">
    <source>
        <dbReference type="ARBA" id="ARBA00023196"/>
    </source>
</evidence>
<keyword evidence="12 13" id="KW-0066">ATP synthesis</keyword>
<evidence type="ECO:0000256" key="4">
    <source>
        <dbReference type="ARBA" id="ARBA00022475"/>
    </source>
</evidence>
<dbReference type="InterPro" id="IPR000711">
    <property type="entry name" value="ATPase_OSCP/dsu"/>
</dbReference>
<dbReference type="PROSITE" id="PS00152">
    <property type="entry name" value="ATPASE_ALPHA_BETA"/>
    <property type="match status" value="1"/>
</dbReference>
<dbReference type="GO" id="GO:0043531">
    <property type="term" value="F:ADP binding"/>
    <property type="evidence" value="ECO:0007669"/>
    <property type="project" value="TreeGrafter"/>
</dbReference>
<evidence type="ECO:0000313" key="18">
    <source>
        <dbReference type="Proteomes" id="UP000183975"/>
    </source>
</evidence>
<reference evidence="17 18" key="1">
    <citation type="submission" date="2016-11" db="EMBL/GenBank/DDBJ databases">
        <authorList>
            <person name="Jaros S."/>
            <person name="Januszkiewicz K."/>
            <person name="Wedrychowicz H."/>
        </authorList>
    </citation>
    <scope>NUCLEOTIDE SEQUENCE [LARGE SCALE GENOMIC DNA]</scope>
    <source>
        <strain evidence="17 18">DSM 14214</strain>
    </source>
</reference>
<comment type="subcellular location">
    <subcellularLocation>
        <location evidence="13">Cell membrane</location>
        <topology evidence="13">Peripheral membrane protein</topology>
    </subcellularLocation>
    <subcellularLocation>
        <location evidence="1">Membrane</location>
    </subcellularLocation>
</comment>
<dbReference type="PANTHER" id="PTHR48082:SF2">
    <property type="entry name" value="ATP SYNTHASE SUBUNIT ALPHA, MITOCHONDRIAL"/>
    <property type="match status" value="1"/>
</dbReference>
<evidence type="ECO:0000259" key="14">
    <source>
        <dbReference type="Pfam" id="PF00006"/>
    </source>
</evidence>
<comment type="catalytic activity">
    <reaction evidence="13">
        <text>ATP + H2O + 4 H(+)(in) = ADP + phosphate + 5 H(+)(out)</text>
        <dbReference type="Rhea" id="RHEA:57720"/>
        <dbReference type="ChEBI" id="CHEBI:15377"/>
        <dbReference type="ChEBI" id="CHEBI:15378"/>
        <dbReference type="ChEBI" id="CHEBI:30616"/>
        <dbReference type="ChEBI" id="CHEBI:43474"/>
        <dbReference type="ChEBI" id="CHEBI:456216"/>
        <dbReference type="EC" id="7.1.2.2"/>
    </reaction>
</comment>
<feature type="site" description="Required for activity" evidence="13">
    <location>
        <position position="449"/>
    </location>
</feature>
<dbReference type="Pfam" id="PF00213">
    <property type="entry name" value="OSCP"/>
    <property type="match status" value="1"/>
</dbReference>
<dbReference type="InterPro" id="IPR000194">
    <property type="entry name" value="ATPase_F1/V1/A1_a/bsu_nucl-bd"/>
</dbReference>
<dbReference type="InterPro" id="IPR027417">
    <property type="entry name" value="P-loop_NTPase"/>
</dbReference>
<sequence length="592" mass="65906">MMAENFTKEFFEENRILKAIIHYAKRPSEGDLQELKKILQKTYNATDVVLEEHQNDDILGGYMLQIGNKVFDNTFKLTFDKLERQLRKEKGREDIISIMKSDINGFEDEFSIEEGGYVHHLHDGIAAVKGISKAMYGEIVLFENGLKGLVQNIDETEILCMVLGDEQTLTEGTRVLRTKRRAGIPVGDSILGRVVDALGAPIDGKGEIEAKDWYMLERKAAGVIERQSVNVPLQTGIMAIDSMFPIGRGQRELIIGDRQTGKTAIAVDTILNQKDKDVICVYVAIGQKASTIAQVMTNLKKHGAMDYTVVVAATASAPAALQYLAPYSGTAIAEYFMDQGKDVLIIYDDLSKHAVAYRALSLLLERSPGREAYPGDVFYLHSRLLERSCRMDEAHGGGSITALPIIETQAGDVSAYIPTNVISITDGQIYLESDLFFEGFRPAVNVGLSVSRVGGAAQTKAIKSVSGTLRIDLAQYKEIESFSQFSSELDTSTREQIEYGQQLMELLKQPLYQPKSLERQVITLCVATSRKLLGIPKEKVAGFVSDFYGYMEENKPEILEFIRNEKQFTPEQKEAVLAELDVFKKEQGYGKQ</sequence>
<evidence type="ECO:0000259" key="16">
    <source>
        <dbReference type="Pfam" id="PF02874"/>
    </source>
</evidence>
<dbReference type="CDD" id="cd01132">
    <property type="entry name" value="F1-ATPase_alpha_CD"/>
    <property type="match status" value="1"/>
</dbReference>
<keyword evidence="7 13" id="KW-0067">ATP-binding</keyword>
<comment type="function">
    <text evidence="13">Produces ATP from ADP in the presence of a proton gradient across the membrane. The alpha chain is a regulatory subunit.</text>
</comment>
<dbReference type="NCBIfam" id="TIGR00962">
    <property type="entry name" value="atpA"/>
    <property type="match status" value="1"/>
</dbReference>
<keyword evidence="10 13" id="KW-0472">Membrane</keyword>
<dbReference type="AlphaFoldDB" id="A0A1M6NG42"/>
<dbReference type="Proteomes" id="UP000183975">
    <property type="component" value="Unassembled WGS sequence"/>
</dbReference>
<keyword evidence="18" id="KW-1185">Reference proteome</keyword>
<keyword evidence="3 13" id="KW-0813">Transport</keyword>
<dbReference type="FunFam" id="3.40.50.300:FF:000002">
    <property type="entry name" value="ATP synthase subunit alpha"/>
    <property type="match status" value="1"/>
</dbReference>
<keyword evidence="11 13" id="KW-0139">CF(1)</keyword>
<evidence type="ECO:0000256" key="2">
    <source>
        <dbReference type="ARBA" id="ARBA00008936"/>
    </source>
</evidence>
<evidence type="ECO:0000256" key="1">
    <source>
        <dbReference type="ARBA" id="ARBA00004370"/>
    </source>
</evidence>
<dbReference type="Gene3D" id="1.20.150.20">
    <property type="entry name" value="ATP synthase alpha/beta chain, C-terminal domain"/>
    <property type="match status" value="1"/>
</dbReference>
<dbReference type="InterPro" id="IPR020003">
    <property type="entry name" value="ATPase_a/bsu_AS"/>
</dbReference>
<dbReference type="InterPro" id="IPR033732">
    <property type="entry name" value="ATP_synth_F1_a_nt-bd_dom"/>
</dbReference>
<gene>
    <name evidence="13" type="primary">atpA</name>
    <name evidence="17" type="ORF">SAMN02745138_00851</name>
</gene>
<name>A0A1M6NG42_9FIRM</name>
<dbReference type="Gene3D" id="2.40.30.20">
    <property type="match status" value="1"/>
</dbReference>
<keyword evidence="4 13" id="KW-1003">Cell membrane</keyword>
<dbReference type="SUPFAM" id="SSF50615">
    <property type="entry name" value="N-terminal domain of alpha and beta subunits of F1 ATP synthase"/>
    <property type="match status" value="1"/>
</dbReference>
<dbReference type="InterPro" id="IPR036121">
    <property type="entry name" value="ATPase_F1/V1/A1_a/bsu_N_sf"/>
</dbReference>
<dbReference type="SUPFAM" id="SSF52540">
    <property type="entry name" value="P-loop containing nucleoside triphosphate hydrolases"/>
    <property type="match status" value="1"/>
</dbReference>
<dbReference type="GO" id="GO:0045259">
    <property type="term" value="C:proton-transporting ATP synthase complex"/>
    <property type="evidence" value="ECO:0007669"/>
    <property type="project" value="UniProtKB-KW"/>
</dbReference>
<feature type="domain" description="ATPase F1/V1/A1 complex alpha/beta subunit N-terminal" evidence="16">
    <location>
        <begin position="116"/>
        <end position="178"/>
    </location>
</feature>
<dbReference type="EMBL" id="FRAH01000010">
    <property type="protein sequence ID" value="SHJ94612.1"/>
    <property type="molecule type" value="Genomic_DNA"/>
</dbReference>
<feature type="domain" description="ATPase F1/V1/A1 complex alpha/beta subunit nucleotide-binding" evidence="14">
    <location>
        <begin position="236"/>
        <end position="451"/>
    </location>
</feature>
<dbReference type="EC" id="7.1.2.2" evidence="13"/>
<protein>
    <recommendedName>
        <fullName evidence="13">ATP synthase subunit alpha</fullName>
        <ecNumber evidence="13">7.1.2.2</ecNumber>
    </recommendedName>
    <alternativeName>
        <fullName evidence="13">ATP synthase F1 sector subunit alpha</fullName>
    </alternativeName>
    <alternativeName>
        <fullName evidence="13">F-ATPase subunit alpha</fullName>
    </alternativeName>
</protein>
<dbReference type="InterPro" id="IPR004100">
    <property type="entry name" value="ATPase_F1/V1/A1_a/bsu_N"/>
</dbReference>
<dbReference type="InterPro" id="IPR023366">
    <property type="entry name" value="ATP_synth_asu-like_sf"/>
</dbReference>
<evidence type="ECO:0000256" key="5">
    <source>
        <dbReference type="ARBA" id="ARBA00022741"/>
    </source>
</evidence>
<dbReference type="NCBIfam" id="NF009884">
    <property type="entry name" value="PRK13343.1"/>
    <property type="match status" value="1"/>
</dbReference>
<comment type="similarity">
    <text evidence="2 13">Belongs to the ATPase alpha/beta chains family.</text>
</comment>
<evidence type="ECO:0000256" key="10">
    <source>
        <dbReference type="ARBA" id="ARBA00023136"/>
    </source>
</evidence>
<keyword evidence="5 13" id="KW-0547">Nucleotide-binding</keyword>
<dbReference type="Gene3D" id="3.40.50.300">
    <property type="entry name" value="P-loop containing nucleotide triphosphate hydrolases"/>
    <property type="match status" value="1"/>
</dbReference>
<evidence type="ECO:0000256" key="13">
    <source>
        <dbReference type="HAMAP-Rule" id="MF_01346"/>
    </source>
</evidence>
<dbReference type="InterPro" id="IPR005294">
    <property type="entry name" value="ATP_synth_F1_asu"/>
</dbReference>
<dbReference type="Pfam" id="PF02874">
    <property type="entry name" value="ATP-synt_ab_N"/>
    <property type="match status" value="1"/>
</dbReference>
<evidence type="ECO:0000256" key="7">
    <source>
        <dbReference type="ARBA" id="ARBA00022840"/>
    </source>
</evidence>
<dbReference type="GO" id="GO:0005524">
    <property type="term" value="F:ATP binding"/>
    <property type="evidence" value="ECO:0007669"/>
    <property type="project" value="UniProtKB-UniRule"/>
</dbReference>
<evidence type="ECO:0000256" key="6">
    <source>
        <dbReference type="ARBA" id="ARBA00022781"/>
    </source>
</evidence>
<keyword evidence="6 13" id="KW-0375">Hydrogen ion transport</keyword>
<feature type="domain" description="ATP synthase alpha subunit C-terminal" evidence="15">
    <location>
        <begin position="458"/>
        <end position="577"/>
    </location>
</feature>
<evidence type="ECO:0000256" key="12">
    <source>
        <dbReference type="ARBA" id="ARBA00023310"/>
    </source>
</evidence>
<dbReference type="SUPFAM" id="SSF47917">
    <property type="entry name" value="C-terminal domain of alpha and beta subunits of F1 ATP synthase"/>
    <property type="match status" value="1"/>
</dbReference>
<dbReference type="GO" id="GO:0005886">
    <property type="term" value="C:plasma membrane"/>
    <property type="evidence" value="ECO:0007669"/>
    <property type="project" value="UniProtKB-SubCell"/>
</dbReference>
<proteinExistence type="inferred from homology"/>
<keyword evidence="9 13" id="KW-0406">Ion transport</keyword>
<evidence type="ECO:0000256" key="9">
    <source>
        <dbReference type="ARBA" id="ARBA00023065"/>
    </source>
</evidence>
<keyword evidence="8 13" id="KW-1278">Translocase</keyword>
<dbReference type="HAMAP" id="MF_01346">
    <property type="entry name" value="ATP_synth_alpha_bact"/>
    <property type="match status" value="1"/>
</dbReference>
<dbReference type="Pfam" id="PF00306">
    <property type="entry name" value="ATP-synt_ab_C"/>
    <property type="match status" value="1"/>
</dbReference>
<evidence type="ECO:0000256" key="3">
    <source>
        <dbReference type="ARBA" id="ARBA00022448"/>
    </source>
</evidence>